<evidence type="ECO:0000313" key="2">
    <source>
        <dbReference type="EMBL" id="PIT60960.1"/>
    </source>
</evidence>
<dbReference type="OrthoDB" id="398931at2"/>
<sequence length="118" mass="14098">MPYINLYISENNWDIKEKIINSIDEQMVKLKTFDNKLCKYRLIKIQEYNVIHNETRCLQNTSTIRCEFTTFNDRSEEALQEILMSCQQGLKNVSRHINNDLKYSTLIRLMGRTHHISN</sequence>
<dbReference type="Proteomes" id="UP000229434">
    <property type="component" value="Unassembled WGS sequence"/>
</dbReference>
<dbReference type="AlphaFoldDB" id="A0A2N9XUU0"/>
<dbReference type="Proteomes" id="UP000230463">
    <property type="component" value="Unassembled WGS sequence"/>
</dbReference>
<evidence type="ECO:0000313" key="3">
    <source>
        <dbReference type="Proteomes" id="UP000229434"/>
    </source>
</evidence>
<organism evidence="1 3">
    <name type="scientific">Snodgrassella alvi</name>
    <dbReference type="NCBI Taxonomy" id="1196083"/>
    <lineage>
        <taxon>Bacteria</taxon>
        <taxon>Pseudomonadati</taxon>
        <taxon>Pseudomonadota</taxon>
        <taxon>Betaproteobacteria</taxon>
        <taxon>Neisseriales</taxon>
        <taxon>Neisseriaceae</taxon>
        <taxon>Snodgrassella</taxon>
    </lineage>
</organism>
<evidence type="ECO:0000313" key="1">
    <source>
        <dbReference type="EMBL" id="PIT53266.1"/>
    </source>
</evidence>
<accession>A0A2N9XUU0</accession>
<comment type="caution">
    <text evidence="1">The sequence shown here is derived from an EMBL/GenBank/DDBJ whole genome shotgun (WGS) entry which is preliminary data.</text>
</comment>
<dbReference type="EMBL" id="MEIU01000039">
    <property type="protein sequence ID" value="PIT60960.1"/>
    <property type="molecule type" value="Genomic_DNA"/>
</dbReference>
<proteinExistence type="predicted"/>
<protein>
    <submittedName>
        <fullName evidence="1">Uncharacterized protein</fullName>
    </submittedName>
</protein>
<name>A0A2N9XUU0_9NEIS</name>
<dbReference type="RefSeq" id="WP_065567807.1">
    <property type="nucleotide sequence ID" value="NZ_MDUZ01000087.1"/>
</dbReference>
<gene>
    <name evidence="1" type="ORF">BHC49_12760</name>
    <name evidence="2" type="ORF">BHC57_02335</name>
</gene>
<dbReference type="EMBL" id="MEIS01000124">
    <property type="protein sequence ID" value="PIT53266.1"/>
    <property type="molecule type" value="Genomic_DNA"/>
</dbReference>
<evidence type="ECO:0000313" key="4">
    <source>
        <dbReference type="Proteomes" id="UP000230463"/>
    </source>
</evidence>
<reference evidence="1 4" key="1">
    <citation type="journal article" date="2017" name="MBio">
        <title>Type VI secretion-mediated competition in the bee gut microbiome.</title>
        <authorList>
            <person name="Steele M.I."/>
            <person name="Kwong W.K."/>
            <person name="Powell J.E."/>
            <person name="Whiteley M."/>
            <person name="Moran N.A."/>
        </authorList>
    </citation>
    <scope>NUCLEOTIDE SEQUENCE [LARGE SCALE GENOMIC DNA]</scope>
    <source>
        <strain evidence="2 4">HK3</strain>
        <strain evidence="1">Nev3CBA3</strain>
    </source>
</reference>